<dbReference type="InterPro" id="IPR008965">
    <property type="entry name" value="CBM2/CBM3_carb-bd_dom_sf"/>
</dbReference>
<evidence type="ECO:0000259" key="10">
    <source>
        <dbReference type="PROSITE" id="PS51173"/>
    </source>
</evidence>
<dbReference type="AlphaFoldDB" id="E9SB45"/>
<dbReference type="Proteomes" id="UP000004259">
    <property type="component" value="Unassembled WGS sequence"/>
</dbReference>
<evidence type="ECO:0000256" key="7">
    <source>
        <dbReference type="RuleBase" id="RU361153"/>
    </source>
</evidence>
<keyword evidence="5 7" id="KW-0326">Glycosidase</keyword>
<keyword evidence="9" id="KW-0812">Transmembrane</keyword>
<evidence type="ECO:0000256" key="8">
    <source>
        <dbReference type="SAM" id="MobiDB-lite"/>
    </source>
</evidence>
<feature type="region of interest" description="Disordered" evidence="8">
    <location>
        <begin position="207"/>
        <end position="230"/>
    </location>
</feature>
<dbReference type="OrthoDB" id="9800475at2"/>
<dbReference type="Pfam" id="PF00150">
    <property type="entry name" value="Cellulase"/>
    <property type="match status" value="1"/>
</dbReference>
<dbReference type="SMART" id="SM00637">
    <property type="entry name" value="CBD_II"/>
    <property type="match status" value="1"/>
</dbReference>
<comment type="catalytic activity">
    <reaction evidence="1 7">
        <text>Endohydrolysis of (1-&gt;4)-beta-D-glucosidic linkages in cellulose, lichenin and cereal beta-D-glucans.</text>
        <dbReference type="EC" id="3.2.1.4"/>
    </reaction>
</comment>
<dbReference type="STRING" id="246199.CUS_8158"/>
<dbReference type="InterPro" id="IPR018087">
    <property type="entry name" value="Glyco_hydro_5_CS"/>
</dbReference>
<dbReference type="RefSeq" id="WP_002848418.1">
    <property type="nucleotide sequence ID" value="NZ_ADKM02000062.1"/>
</dbReference>
<reference evidence="11 12" key="1">
    <citation type="submission" date="2011-02" db="EMBL/GenBank/DDBJ databases">
        <authorList>
            <person name="Nelson K.E."/>
            <person name="Sutton G."/>
            <person name="Torralba M."/>
            <person name="Durkin S."/>
            <person name="Harkins D."/>
            <person name="Montgomery R."/>
            <person name="Ziemer C."/>
            <person name="Klaassens E."/>
            <person name="Ocuiv P."/>
            <person name="Morrison M."/>
        </authorList>
    </citation>
    <scope>NUCLEOTIDE SEQUENCE [LARGE SCALE GENOMIC DNA]</scope>
    <source>
        <strain evidence="11 12">8</strain>
    </source>
</reference>
<feature type="region of interest" description="Disordered" evidence="8">
    <location>
        <begin position="35"/>
        <end position="100"/>
    </location>
</feature>
<dbReference type="PROSITE" id="PS51173">
    <property type="entry name" value="CBM2"/>
    <property type="match status" value="1"/>
</dbReference>
<evidence type="ECO:0000256" key="6">
    <source>
        <dbReference type="ARBA" id="ARBA00023326"/>
    </source>
</evidence>
<dbReference type="SUPFAM" id="SSF51445">
    <property type="entry name" value="(Trans)glycosidases"/>
    <property type="match status" value="1"/>
</dbReference>
<evidence type="ECO:0000256" key="5">
    <source>
        <dbReference type="ARBA" id="ARBA00023295"/>
    </source>
</evidence>
<dbReference type="Gene3D" id="3.20.20.80">
    <property type="entry name" value="Glycosidases"/>
    <property type="match status" value="1"/>
</dbReference>
<dbReference type="PROSITE" id="PS00659">
    <property type="entry name" value="GLYCOSYL_HYDROL_F5"/>
    <property type="match status" value="1"/>
</dbReference>
<dbReference type="EC" id="3.2.1.4" evidence="7"/>
<keyword evidence="3 7" id="KW-0136">Cellulose degradation</keyword>
<keyword evidence="2 7" id="KW-0378">Hydrolase</keyword>
<evidence type="ECO:0000256" key="4">
    <source>
        <dbReference type="ARBA" id="ARBA00023277"/>
    </source>
</evidence>
<feature type="compositionally biased region" description="Acidic residues" evidence="8">
    <location>
        <begin position="58"/>
        <end position="98"/>
    </location>
</feature>
<dbReference type="EMBL" id="ADKM02000062">
    <property type="protein sequence ID" value="EGC03628.1"/>
    <property type="molecule type" value="Genomic_DNA"/>
</dbReference>
<evidence type="ECO:0000256" key="9">
    <source>
        <dbReference type="SAM" id="Phobius"/>
    </source>
</evidence>
<dbReference type="GO" id="GO:0030245">
    <property type="term" value="P:cellulose catabolic process"/>
    <property type="evidence" value="ECO:0007669"/>
    <property type="project" value="UniProtKB-KW"/>
</dbReference>
<keyword evidence="4 7" id="KW-0119">Carbohydrate metabolism</keyword>
<keyword evidence="9" id="KW-1133">Transmembrane helix</keyword>
<evidence type="ECO:0000256" key="1">
    <source>
        <dbReference type="ARBA" id="ARBA00000966"/>
    </source>
</evidence>
<dbReference type="InterPro" id="IPR017853">
    <property type="entry name" value="GH"/>
</dbReference>
<dbReference type="GO" id="GO:0008810">
    <property type="term" value="F:cellulase activity"/>
    <property type="evidence" value="ECO:0007669"/>
    <property type="project" value="UniProtKB-EC"/>
</dbReference>
<dbReference type="PANTHER" id="PTHR35923">
    <property type="entry name" value="MAJOR EXTRACELLULAR ENDOGLUCANASE"/>
    <property type="match status" value="1"/>
</dbReference>
<dbReference type="GO" id="GO:0030247">
    <property type="term" value="F:polysaccharide binding"/>
    <property type="evidence" value="ECO:0007669"/>
    <property type="project" value="UniProtKB-UniRule"/>
</dbReference>
<evidence type="ECO:0000313" key="11">
    <source>
        <dbReference type="EMBL" id="EGC03628.1"/>
    </source>
</evidence>
<evidence type="ECO:0000256" key="2">
    <source>
        <dbReference type="ARBA" id="ARBA00022801"/>
    </source>
</evidence>
<evidence type="ECO:0000313" key="12">
    <source>
        <dbReference type="Proteomes" id="UP000004259"/>
    </source>
</evidence>
<name>E9SB45_RUMAL</name>
<dbReference type="SUPFAM" id="SSF49384">
    <property type="entry name" value="Carbohydrate-binding domain"/>
    <property type="match status" value="1"/>
</dbReference>
<keyword evidence="6 7" id="KW-0624">Polysaccharide degradation</keyword>
<proteinExistence type="inferred from homology"/>
<accession>E9SB45</accession>
<dbReference type="eggNOG" id="COG2730">
    <property type="taxonomic scope" value="Bacteria"/>
</dbReference>
<protein>
    <recommendedName>
        <fullName evidence="7">Endoglucanase</fullName>
        <ecNumber evidence="7">3.2.1.4</ecNumber>
    </recommendedName>
</protein>
<sequence>MNGGISKKIIAAFVALAAVIIALVVLLVVTNFSGGEKSDKDAVSKKSVSSKADSKSDDSEEASSEADDDSEESSEEEKEDSDAESSEEEEDGTEDDDVQGYLFTWSGGNGWVDGDKQMSGLEMSITNKSGEAVSGWTLELEIEDLKSCDGWNGTFKADGNKLTITNADYNGDIANGASVTCGCNIGTGKELNIKSAKLNGTECTIKKGKVSQNSGNNNNNNNNGDGNAKKDVDVKSLLARSKDAEQGDDWLHTDGSKILDKDGKEVWLTGVNWFGYNTGTNIFDGLWNSEFEPTIKAIADHGFNLIRVPMSAELINQWAAGEYPQANYNNAYNEELNSMNSLEIFDYFLKLAEQNGMKVMPDIHSANTDAAGHNANLWYTDRVSAKDYYAALEWLADRYKDNDTIIAFDLKNEPHGKPNEGDQAAIWNDSKDANNWKYVAETAASKVLAKNPNVLIMVEGIEIYPKDIKKNGDYKSQDNDDYYFNWWGGNLRGVKDYPIDLGKHQDKLVYSPHDYGPTVYEQPWFEGGYDFKSLKKDCWQDNWLYINDDNIAPLLIGEWGGFMTEPNITWMTHMRKLIKDNHLNHTFWCFNANSGDTGGLVLDDFTTWDDEKYEFVKEVLWQEGGKFVGLDHKIKLGENGITLSKAKGL</sequence>
<dbReference type="PANTHER" id="PTHR35923:SF2">
    <property type="entry name" value="ENDOGLUCANASE"/>
    <property type="match status" value="1"/>
</dbReference>
<evidence type="ECO:0000256" key="3">
    <source>
        <dbReference type="ARBA" id="ARBA00023001"/>
    </source>
</evidence>
<keyword evidence="9" id="KW-0472">Membrane</keyword>
<organism evidence="11 12">
    <name type="scientific">Ruminococcus albus 8</name>
    <dbReference type="NCBI Taxonomy" id="246199"/>
    <lineage>
        <taxon>Bacteria</taxon>
        <taxon>Bacillati</taxon>
        <taxon>Bacillota</taxon>
        <taxon>Clostridia</taxon>
        <taxon>Eubacteriales</taxon>
        <taxon>Oscillospiraceae</taxon>
        <taxon>Ruminococcus</taxon>
    </lineage>
</organism>
<keyword evidence="12" id="KW-1185">Reference proteome</keyword>
<feature type="domain" description="CBM2" evidence="10">
    <location>
        <begin position="91"/>
        <end position="206"/>
    </location>
</feature>
<gene>
    <name evidence="11" type="ORF">CUS_8158</name>
</gene>
<feature type="compositionally biased region" description="Low complexity" evidence="8">
    <location>
        <begin position="213"/>
        <end position="226"/>
    </location>
</feature>
<dbReference type="Pfam" id="PF00553">
    <property type="entry name" value="CBM_2"/>
    <property type="match status" value="1"/>
</dbReference>
<dbReference type="InterPro" id="IPR001547">
    <property type="entry name" value="Glyco_hydro_5"/>
</dbReference>
<dbReference type="InterPro" id="IPR012291">
    <property type="entry name" value="CBM2_carb-bd_dom_sf"/>
</dbReference>
<dbReference type="Gene3D" id="2.60.40.290">
    <property type="match status" value="1"/>
</dbReference>
<dbReference type="InterPro" id="IPR001919">
    <property type="entry name" value="CBD2"/>
</dbReference>
<feature type="transmembrane region" description="Helical" evidence="9">
    <location>
        <begin position="9"/>
        <end position="29"/>
    </location>
</feature>
<comment type="caution">
    <text evidence="11">The sequence shown here is derived from an EMBL/GenBank/DDBJ whole genome shotgun (WGS) entry which is preliminary data.</text>
</comment>
<comment type="similarity">
    <text evidence="7">Belongs to the glycosyl hydrolase 5 (cellulase A) family.</text>
</comment>